<evidence type="ECO:0000256" key="4">
    <source>
        <dbReference type="RuleBase" id="RU003719"/>
    </source>
</evidence>
<evidence type="ECO:0000256" key="2">
    <source>
        <dbReference type="ARBA" id="ARBA00023002"/>
    </source>
</evidence>
<dbReference type="SUPFAM" id="SSF51735">
    <property type="entry name" value="NAD(P)-binding Rossmann-fold domains"/>
    <property type="match status" value="1"/>
</dbReference>
<dbReference type="Proteomes" id="UP000782705">
    <property type="component" value="Unassembled WGS sequence"/>
</dbReference>
<protein>
    <submittedName>
        <fullName evidence="7">3-phosphoglycerate dehydrogenase</fullName>
    </submittedName>
</protein>
<comment type="caution">
    <text evidence="7">The sequence shown here is derived from an EMBL/GenBank/DDBJ whole genome shotgun (WGS) entry which is preliminary data.</text>
</comment>
<proteinExistence type="inferred from homology"/>
<reference evidence="7 8" key="1">
    <citation type="submission" date="2016-06" db="EMBL/GenBank/DDBJ databases">
        <title>Four novel species of enterococci isolated from chicken manure.</title>
        <authorList>
            <person name="Van Tyne D."/>
        </authorList>
    </citation>
    <scope>NUCLEOTIDE SEQUENCE [LARGE SCALE GENOMIC DNA]</scope>
    <source>
        <strain evidence="7 8">CU12B</strain>
    </source>
</reference>
<dbReference type="Pfam" id="PF00389">
    <property type="entry name" value="2-Hacid_dh"/>
    <property type="match status" value="1"/>
</dbReference>
<keyword evidence="8" id="KW-1185">Reference proteome</keyword>
<dbReference type="PANTHER" id="PTHR43761">
    <property type="entry name" value="D-ISOMER SPECIFIC 2-HYDROXYACID DEHYDROGENASE FAMILY PROTEIN (AFU_ORTHOLOGUE AFUA_1G13630)"/>
    <property type="match status" value="1"/>
</dbReference>
<gene>
    <name evidence="7" type="ORF">BAU17_05035</name>
</gene>
<dbReference type="EMBL" id="MAEL01000023">
    <property type="protein sequence ID" value="KAF1305144.1"/>
    <property type="molecule type" value="Genomic_DNA"/>
</dbReference>
<dbReference type="SUPFAM" id="SSF52283">
    <property type="entry name" value="Formate/glycerate dehydrogenase catalytic domain-like"/>
    <property type="match status" value="1"/>
</dbReference>
<dbReference type="PANTHER" id="PTHR43761:SF1">
    <property type="entry name" value="D-ISOMER SPECIFIC 2-HYDROXYACID DEHYDROGENASE CATALYTIC DOMAIN-CONTAINING PROTEIN-RELATED"/>
    <property type="match status" value="1"/>
</dbReference>
<evidence type="ECO:0000313" key="8">
    <source>
        <dbReference type="Proteomes" id="UP000782705"/>
    </source>
</evidence>
<feature type="domain" description="D-isomer specific 2-hydroxyacid dehydrogenase NAD-binding" evidence="6">
    <location>
        <begin position="111"/>
        <end position="285"/>
    </location>
</feature>
<dbReference type="PROSITE" id="PS00065">
    <property type="entry name" value="D_2_HYDROXYACID_DH_1"/>
    <property type="match status" value="1"/>
</dbReference>
<dbReference type="CDD" id="cd12172">
    <property type="entry name" value="PGDH_like_2"/>
    <property type="match status" value="1"/>
</dbReference>
<organism evidence="7 8">
    <name type="scientific">Candidatus Enterococcus willemsii</name>
    <dbReference type="NCBI Taxonomy" id="1857215"/>
    <lineage>
        <taxon>Bacteria</taxon>
        <taxon>Bacillati</taxon>
        <taxon>Bacillota</taxon>
        <taxon>Bacilli</taxon>
        <taxon>Lactobacillales</taxon>
        <taxon>Enterococcaceae</taxon>
        <taxon>Enterococcus</taxon>
    </lineage>
</organism>
<keyword evidence="2 4" id="KW-0560">Oxidoreductase</keyword>
<dbReference type="InterPro" id="IPR036291">
    <property type="entry name" value="NAD(P)-bd_dom_sf"/>
</dbReference>
<feature type="domain" description="D-isomer specific 2-hydroxyacid dehydrogenase catalytic" evidence="5">
    <location>
        <begin position="14"/>
        <end position="286"/>
    </location>
</feature>
<accession>A0ABQ6Z183</accession>
<evidence type="ECO:0000313" key="7">
    <source>
        <dbReference type="EMBL" id="KAF1305144.1"/>
    </source>
</evidence>
<evidence type="ECO:0000259" key="5">
    <source>
        <dbReference type="Pfam" id="PF00389"/>
    </source>
</evidence>
<evidence type="ECO:0000256" key="3">
    <source>
        <dbReference type="ARBA" id="ARBA00023027"/>
    </source>
</evidence>
<dbReference type="Pfam" id="PF02826">
    <property type="entry name" value="2-Hacid_dh_C"/>
    <property type="match status" value="1"/>
</dbReference>
<dbReference type="PROSITE" id="PS00671">
    <property type="entry name" value="D_2_HYDROXYACID_DH_3"/>
    <property type="match status" value="1"/>
</dbReference>
<dbReference type="InterPro" id="IPR050418">
    <property type="entry name" value="D-iso_2-hydroxyacid_DH_PdxB"/>
</dbReference>
<dbReference type="InterPro" id="IPR006139">
    <property type="entry name" value="D-isomer_2_OHA_DH_cat_dom"/>
</dbReference>
<evidence type="ECO:0000259" key="6">
    <source>
        <dbReference type="Pfam" id="PF02826"/>
    </source>
</evidence>
<dbReference type="RefSeq" id="WP_161901451.1">
    <property type="nucleotide sequence ID" value="NZ_MAEL01000023.1"/>
</dbReference>
<dbReference type="InterPro" id="IPR006140">
    <property type="entry name" value="D-isomer_DH_NAD-bd"/>
</dbReference>
<comment type="similarity">
    <text evidence="1 4">Belongs to the D-isomer specific 2-hydroxyacid dehydrogenase family.</text>
</comment>
<keyword evidence="3" id="KW-0520">NAD</keyword>
<dbReference type="Gene3D" id="3.40.50.720">
    <property type="entry name" value="NAD(P)-binding Rossmann-like Domain"/>
    <property type="match status" value="2"/>
</dbReference>
<name>A0ABQ6Z183_9ENTE</name>
<dbReference type="InterPro" id="IPR029752">
    <property type="entry name" value="D-isomer_DH_CS1"/>
</dbReference>
<sequence>MKIVITPRGFANYGQQEIQKLKDKGLDVDFNDTGAAYSVDVFLEKCKDADAVIVGVDKMNRAFLEQCKNLKLICKFGVGVDNIDIDYAEKNNIAVERTLGTNTNAVAEHVIALMFAQAKNIVATVEMVKNGGWEKPTGFELFNKTIGIVGFGAIGQQVAYYAKGLGMKVIIFDVVPISKEKLQAFDAKQVPFEEILIEGDYISLHLPLTVNTKNIISKKEFQLMKSSACLINTARGGIVDEDALLEALKSKEIRSACFDVFSTEPPEKNHVLLQQDNFILTSHIAARTAEAERHTCQTATKIILNTLGLEERKH</sequence>
<dbReference type="InterPro" id="IPR029753">
    <property type="entry name" value="D-isomer_DH_CS"/>
</dbReference>
<evidence type="ECO:0000256" key="1">
    <source>
        <dbReference type="ARBA" id="ARBA00005854"/>
    </source>
</evidence>